<sequence length="210" mass="24157">MSNLKKFTIEKNRFLSQDIQGYYRYEHYGYHDNRTPKYINTLKNDFNNTNQWELRKAAQELHNGLIDEIIEIGENIEYPAVICIVPRSKVMADFDDNQLQFFYTIKKAINHFADESDGTNYIIRYKNTRTTHLNKSGYGGDGALPYPGIAQDTCHFSPEIKGKNILLIDDLYTKTVNIIEDMAQALLNNGAKSVTVFAIGYNMPKSNNHT</sequence>
<dbReference type="SUPFAM" id="SSF53271">
    <property type="entry name" value="PRTase-like"/>
    <property type="match status" value="1"/>
</dbReference>
<dbReference type="CDD" id="cd06223">
    <property type="entry name" value="PRTases_typeI"/>
    <property type="match status" value="1"/>
</dbReference>
<evidence type="ECO:0008006" key="3">
    <source>
        <dbReference type="Google" id="ProtNLM"/>
    </source>
</evidence>
<protein>
    <recommendedName>
        <fullName evidence="3">Phosphoribosyltransferase</fullName>
    </recommendedName>
</protein>
<dbReference type="Gene3D" id="3.40.50.2020">
    <property type="match status" value="1"/>
</dbReference>
<reference evidence="1" key="1">
    <citation type="submission" date="2022-01" db="EMBL/GenBank/DDBJ databases">
        <title>Neisseria sp. ZJ104.</title>
        <authorList>
            <person name="Yang C."/>
        </authorList>
    </citation>
    <scope>NUCLEOTIDE SEQUENCE</scope>
    <source>
        <strain evidence="1">ZJ104</strain>
    </source>
</reference>
<proteinExistence type="predicted"/>
<dbReference type="InterPro" id="IPR029057">
    <property type="entry name" value="PRTase-like"/>
</dbReference>
<dbReference type="Proteomes" id="UP001201397">
    <property type="component" value="Unassembled WGS sequence"/>
</dbReference>
<evidence type="ECO:0000313" key="1">
    <source>
        <dbReference type="EMBL" id="MCF7530589.1"/>
    </source>
</evidence>
<organism evidence="1 2">
    <name type="scientific">Neisseria lisongii</name>
    <dbReference type="NCBI Taxonomy" id="2912188"/>
    <lineage>
        <taxon>Bacteria</taxon>
        <taxon>Pseudomonadati</taxon>
        <taxon>Pseudomonadota</taxon>
        <taxon>Betaproteobacteria</taxon>
        <taxon>Neisseriales</taxon>
        <taxon>Neisseriaceae</taxon>
        <taxon>Neisseria</taxon>
    </lineage>
</organism>
<name>A0AAW5AQ14_9NEIS</name>
<dbReference type="InterPro" id="IPR000836">
    <property type="entry name" value="PRTase_dom"/>
</dbReference>
<gene>
    <name evidence="1" type="ORF">L4H06_10185</name>
</gene>
<dbReference type="AlphaFoldDB" id="A0AAW5AQ14"/>
<dbReference type="RefSeq" id="WP_237093383.1">
    <property type="nucleotide sequence ID" value="NZ_JAKKDL010000022.1"/>
</dbReference>
<dbReference type="EMBL" id="JAKKDL010000022">
    <property type="protein sequence ID" value="MCF7530589.1"/>
    <property type="molecule type" value="Genomic_DNA"/>
</dbReference>
<accession>A0AAW5AQ14</accession>
<comment type="caution">
    <text evidence="1">The sequence shown here is derived from an EMBL/GenBank/DDBJ whole genome shotgun (WGS) entry which is preliminary data.</text>
</comment>
<evidence type="ECO:0000313" key="2">
    <source>
        <dbReference type="Proteomes" id="UP001201397"/>
    </source>
</evidence>